<evidence type="ECO:0000313" key="1">
    <source>
        <dbReference type="EMBL" id="KAI0066666.1"/>
    </source>
</evidence>
<sequence length="223" mass="25090">MLSLLRYFHRLVTCVFFSGVRLLASHKPTNKVSRRTDWELGTLVSLDCTHSCRSSRHTQNSLGEQLLSTQNYVLILFDLLADWRVCGGAARYISCRYPSTRSGISYQVAWRTVTIRRNLDVFSSPGVAPAPRPSPAARALLSSGPAEVGHFPKQLECNLSDAMVVYLLAIGVGRIIHQLEMWSAPRPLPLRIVAQAVVFPDSCNRMRGCTWDHSTPKHVWHYE</sequence>
<comment type="caution">
    <text evidence="1">The sequence shown here is derived from an EMBL/GenBank/DDBJ whole genome shotgun (WGS) entry which is preliminary data.</text>
</comment>
<keyword evidence="2" id="KW-1185">Reference proteome</keyword>
<gene>
    <name evidence="1" type="ORF">BV25DRAFT_1415671</name>
</gene>
<accession>A0ACB8TE35</accession>
<evidence type="ECO:0000313" key="2">
    <source>
        <dbReference type="Proteomes" id="UP000814140"/>
    </source>
</evidence>
<reference evidence="1" key="2">
    <citation type="journal article" date="2022" name="New Phytol.">
        <title>Evolutionary transition to the ectomycorrhizal habit in the genomes of a hyperdiverse lineage of mushroom-forming fungi.</title>
        <authorList>
            <person name="Looney B."/>
            <person name="Miyauchi S."/>
            <person name="Morin E."/>
            <person name="Drula E."/>
            <person name="Courty P.E."/>
            <person name="Kohler A."/>
            <person name="Kuo A."/>
            <person name="LaButti K."/>
            <person name="Pangilinan J."/>
            <person name="Lipzen A."/>
            <person name="Riley R."/>
            <person name="Andreopoulos W."/>
            <person name="He G."/>
            <person name="Johnson J."/>
            <person name="Nolan M."/>
            <person name="Tritt A."/>
            <person name="Barry K.W."/>
            <person name="Grigoriev I.V."/>
            <person name="Nagy L.G."/>
            <person name="Hibbett D."/>
            <person name="Henrissat B."/>
            <person name="Matheny P.B."/>
            <person name="Labbe J."/>
            <person name="Martin F.M."/>
        </authorList>
    </citation>
    <scope>NUCLEOTIDE SEQUENCE</scope>
    <source>
        <strain evidence="1">HHB10654</strain>
    </source>
</reference>
<organism evidence="1 2">
    <name type="scientific">Artomyces pyxidatus</name>
    <dbReference type="NCBI Taxonomy" id="48021"/>
    <lineage>
        <taxon>Eukaryota</taxon>
        <taxon>Fungi</taxon>
        <taxon>Dikarya</taxon>
        <taxon>Basidiomycota</taxon>
        <taxon>Agaricomycotina</taxon>
        <taxon>Agaricomycetes</taxon>
        <taxon>Russulales</taxon>
        <taxon>Auriscalpiaceae</taxon>
        <taxon>Artomyces</taxon>
    </lineage>
</organism>
<dbReference type="Proteomes" id="UP000814140">
    <property type="component" value="Unassembled WGS sequence"/>
</dbReference>
<proteinExistence type="predicted"/>
<name>A0ACB8TE35_9AGAM</name>
<reference evidence="1" key="1">
    <citation type="submission" date="2021-03" db="EMBL/GenBank/DDBJ databases">
        <authorList>
            <consortium name="DOE Joint Genome Institute"/>
            <person name="Ahrendt S."/>
            <person name="Looney B.P."/>
            <person name="Miyauchi S."/>
            <person name="Morin E."/>
            <person name="Drula E."/>
            <person name="Courty P.E."/>
            <person name="Chicoki N."/>
            <person name="Fauchery L."/>
            <person name="Kohler A."/>
            <person name="Kuo A."/>
            <person name="Labutti K."/>
            <person name="Pangilinan J."/>
            <person name="Lipzen A."/>
            <person name="Riley R."/>
            <person name="Andreopoulos W."/>
            <person name="He G."/>
            <person name="Johnson J."/>
            <person name="Barry K.W."/>
            <person name="Grigoriev I.V."/>
            <person name="Nagy L."/>
            <person name="Hibbett D."/>
            <person name="Henrissat B."/>
            <person name="Matheny P.B."/>
            <person name="Labbe J."/>
            <person name="Martin F."/>
        </authorList>
    </citation>
    <scope>NUCLEOTIDE SEQUENCE</scope>
    <source>
        <strain evidence="1">HHB10654</strain>
    </source>
</reference>
<protein>
    <submittedName>
        <fullName evidence="1">Uncharacterized protein</fullName>
    </submittedName>
</protein>
<dbReference type="EMBL" id="MU277192">
    <property type="protein sequence ID" value="KAI0066666.1"/>
    <property type="molecule type" value="Genomic_DNA"/>
</dbReference>